<dbReference type="EMBL" id="UGUY01000001">
    <property type="protein sequence ID" value="SUD66200.1"/>
    <property type="molecule type" value="Genomic_DNA"/>
</dbReference>
<proteinExistence type="predicted"/>
<sequence>MSNTKFFDAGALQRLDQAIQRDVESGLYDGANIIVARHGEIGYEASIGWADRENEKPASPDDIYRVFSLTKAFTNVMVLQAIDRGLLALTTKVVDLIPEFYGRDRFRNGRKGNINLGHLLTHRAGLVPTPCPLPYDQLGNMDAVVDAICQLDVTGEPGVTLNYSPTLNHVLMAEMVRRASGGVRFRDLLQANLFEPLAMSSTALGAPDAWQGRYVPIRAKFPDGGWLSVADIEVMNDIINNESEMPWVGAVSTARDVFKFAETLRRANIGASGMPLSSAMMDIATTNQTGDQPSDLYKALAEARGWEVPPANFGLGFALSGSGLYPSYFGPTTSARTFGNYGAGSTLFWVDPERDVTFVCLTAGIMEESENLMRFQRLSTLAIAAAI</sequence>
<dbReference type="AlphaFoldDB" id="A0A379KE87"/>
<evidence type="ECO:0000313" key="2">
    <source>
        <dbReference type="EMBL" id="SUD66200.1"/>
    </source>
</evidence>
<dbReference type="PANTHER" id="PTHR43283">
    <property type="entry name" value="BETA-LACTAMASE-RELATED"/>
    <property type="match status" value="1"/>
</dbReference>
<dbReference type="GO" id="GO:0016787">
    <property type="term" value="F:hydrolase activity"/>
    <property type="evidence" value="ECO:0007669"/>
    <property type="project" value="UniProtKB-KW"/>
</dbReference>
<dbReference type="EC" id="3.1.1.-" evidence="2"/>
<dbReference type="SUPFAM" id="SSF56601">
    <property type="entry name" value="beta-lactamase/transpeptidase-like"/>
    <property type="match status" value="1"/>
</dbReference>
<gene>
    <name evidence="2" type="primary">estB_1</name>
    <name evidence="2" type="ORF">NCTC7914_00232</name>
</gene>
<name>A0A379KE87_PSEPU</name>
<dbReference type="RefSeq" id="WP_115272997.1">
    <property type="nucleotide sequence ID" value="NZ_UGUY01000001.1"/>
</dbReference>
<dbReference type="Proteomes" id="UP000254602">
    <property type="component" value="Unassembled WGS sequence"/>
</dbReference>
<dbReference type="InterPro" id="IPR012338">
    <property type="entry name" value="Beta-lactam/transpept-like"/>
</dbReference>
<dbReference type="InterPro" id="IPR001466">
    <property type="entry name" value="Beta-lactam-related"/>
</dbReference>
<evidence type="ECO:0000259" key="1">
    <source>
        <dbReference type="Pfam" id="PF00144"/>
    </source>
</evidence>
<dbReference type="InterPro" id="IPR050789">
    <property type="entry name" value="Diverse_Enzym_Activities"/>
</dbReference>
<evidence type="ECO:0000313" key="3">
    <source>
        <dbReference type="Proteomes" id="UP000254602"/>
    </source>
</evidence>
<feature type="domain" description="Beta-lactamase-related" evidence="1">
    <location>
        <begin position="15"/>
        <end position="363"/>
    </location>
</feature>
<keyword evidence="2" id="KW-0378">Hydrolase</keyword>
<dbReference type="Pfam" id="PF00144">
    <property type="entry name" value="Beta-lactamase"/>
    <property type="match status" value="1"/>
</dbReference>
<reference evidence="2 3" key="1">
    <citation type="submission" date="2018-06" db="EMBL/GenBank/DDBJ databases">
        <authorList>
            <consortium name="Pathogen Informatics"/>
            <person name="Doyle S."/>
        </authorList>
    </citation>
    <scope>NUCLEOTIDE SEQUENCE [LARGE SCALE GENOMIC DNA]</scope>
    <source>
        <strain evidence="2 3">NCTC7914</strain>
    </source>
</reference>
<accession>A0A379KE87</accession>
<dbReference type="Gene3D" id="3.40.710.10">
    <property type="entry name" value="DD-peptidase/beta-lactamase superfamily"/>
    <property type="match status" value="1"/>
</dbReference>
<organism evidence="2 3">
    <name type="scientific">Pseudomonas putida</name>
    <name type="common">Arthrobacter siderocapsulatus</name>
    <dbReference type="NCBI Taxonomy" id="303"/>
    <lineage>
        <taxon>Bacteria</taxon>
        <taxon>Pseudomonadati</taxon>
        <taxon>Pseudomonadota</taxon>
        <taxon>Gammaproteobacteria</taxon>
        <taxon>Pseudomonadales</taxon>
        <taxon>Pseudomonadaceae</taxon>
        <taxon>Pseudomonas</taxon>
    </lineage>
</organism>
<dbReference type="PANTHER" id="PTHR43283:SF3">
    <property type="entry name" value="BETA-LACTAMASE FAMILY PROTEIN (AFU_ORTHOLOGUE AFUA_5G07500)"/>
    <property type="match status" value="1"/>
</dbReference>
<protein>
    <submittedName>
        <fullName evidence="2">Beta-lactamase</fullName>
        <ecNumber evidence="2">3.1.1.-</ecNumber>
    </submittedName>
</protein>